<feature type="compositionally biased region" description="Gly residues" evidence="1">
    <location>
        <begin position="601"/>
        <end position="610"/>
    </location>
</feature>
<feature type="region of interest" description="Disordered" evidence="1">
    <location>
        <begin position="575"/>
        <end position="692"/>
    </location>
</feature>
<evidence type="ECO:0000313" key="5">
    <source>
        <dbReference type="Proteomes" id="UP000544095"/>
    </source>
</evidence>
<feature type="compositionally biased region" description="Basic and acidic residues" evidence="1">
    <location>
        <begin position="665"/>
        <end position="677"/>
    </location>
</feature>
<sequence>MRLSSFLLAACASSAFGQFNHNFKRFTNTSIPATTTSGSVPSSIDTSASTTSSTAPSSAPISLGTAQLGAGASYTTALDGSAAVSLFIRNGVATFRLVPFLARFAGLRVFVVFSILVRPPPRGLKRQVFDGCSLEVQLDGQSIYQQVMTDTGGSELGQRSNPVRLNAEGRPDLQYFLTCGSDAVEVVVSHLSFDQAGDDAETTPIAPLPTGTETPGVTDTNSEGVTTNSNGETVFPPSTNSEGFTTNSNGETIFPPSTNSAGFTTNSNGETIFPTNTNSAGFTTNSNGETIFPTETGTGTEDQTSAPTATSPAGFPDSIDAFALFGCVGSVDGFPTFELAESDTSMDLDQCASLCQGRAYFGVYNTDCYCGDEIDGEETARTELDSCDIECPGDLTQFCGGDAQRRRMHRRQTIPSDRLLTVYVAAGGQTEIVTDEVTRTITDQSTFVTTIATTVAGPVTTATERVVYIFVEADCGACNGQWVYIPEVCDCQGGFQYVPYFCFGGSCSGKTVYKSEECHDWWNHKDFYVPADCEECSGGEIIYKPWENSWGTPENCKPEEIPACEGHRCPAVYPSNNKGQNGGGSSDHGSSYQPGKHHGGTDSGSKGGSHSGTKGSSDSGSSYDDQSKGSDNKGSDDNGSKGDAHECIGDHCTGPYGGESNSKPGDSHESSGGDSHGEPAPGGKPTDVPMVVSGAGKQVTSLFALLAAIAPALL</sequence>
<organism evidence="4 5">
    <name type="scientific">Fusarium pseudoanthophilum</name>
    <dbReference type="NCBI Taxonomy" id="48495"/>
    <lineage>
        <taxon>Eukaryota</taxon>
        <taxon>Fungi</taxon>
        <taxon>Dikarya</taxon>
        <taxon>Ascomycota</taxon>
        <taxon>Pezizomycotina</taxon>
        <taxon>Sordariomycetes</taxon>
        <taxon>Hypocreomycetidae</taxon>
        <taxon>Hypocreales</taxon>
        <taxon>Nectriaceae</taxon>
        <taxon>Fusarium</taxon>
        <taxon>Fusarium fujikuroi species complex</taxon>
    </lineage>
</organism>
<feature type="region of interest" description="Disordered" evidence="1">
    <location>
        <begin position="198"/>
        <end position="311"/>
    </location>
</feature>
<feature type="region of interest" description="Disordered" evidence="1">
    <location>
        <begin position="35"/>
        <end position="56"/>
    </location>
</feature>
<feature type="domain" description="WSC" evidence="3">
    <location>
        <begin position="321"/>
        <end position="412"/>
    </location>
</feature>
<accession>A0A8H5KG85</accession>
<dbReference type="AlphaFoldDB" id="A0A8H5KG85"/>
<feature type="compositionally biased region" description="Low complexity" evidence="1">
    <location>
        <begin position="41"/>
        <end position="56"/>
    </location>
</feature>
<evidence type="ECO:0000256" key="2">
    <source>
        <dbReference type="SAM" id="SignalP"/>
    </source>
</evidence>
<feature type="signal peptide" evidence="2">
    <location>
        <begin position="1"/>
        <end position="17"/>
    </location>
</feature>
<proteinExistence type="predicted"/>
<feature type="compositionally biased region" description="Polar residues" evidence="1">
    <location>
        <begin position="211"/>
        <end position="311"/>
    </location>
</feature>
<dbReference type="EMBL" id="JAAOAR010000784">
    <property type="protein sequence ID" value="KAF5573690.1"/>
    <property type="molecule type" value="Genomic_DNA"/>
</dbReference>
<dbReference type="InterPro" id="IPR002889">
    <property type="entry name" value="WSC_carb-bd"/>
</dbReference>
<protein>
    <recommendedName>
        <fullName evidence="3">WSC domain-containing protein</fullName>
    </recommendedName>
</protein>
<feature type="chain" id="PRO_5034954512" description="WSC domain-containing protein" evidence="2">
    <location>
        <begin position="18"/>
        <end position="714"/>
    </location>
</feature>
<evidence type="ECO:0000313" key="4">
    <source>
        <dbReference type="EMBL" id="KAF5573690.1"/>
    </source>
</evidence>
<dbReference type="Proteomes" id="UP000544095">
    <property type="component" value="Unassembled WGS sequence"/>
</dbReference>
<gene>
    <name evidence="4" type="ORF">FPANT_12212</name>
</gene>
<reference evidence="4 5" key="1">
    <citation type="submission" date="2020-05" db="EMBL/GenBank/DDBJ databases">
        <title>Identification and distribution of gene clusters putatively required for synthesis of sphingolipid metabolism inhibitors in phylogenetically diverse species of the filamentous fungus Fusarium.</title>
        <authorList>
            <person name="Kim H.-S."/>
            <person name="Busman M."/>
            <person name="Brown D.W."/>
            <person name="Divon H."/>
            <person name="Uhlig S."/>
            <person name="Proctor R.H."/>
        </authorList>
    </citation>
    <scope>NUCLEOTIDE SEQUENCE [LARGE SCALE GENOMIC DNA]</scope>
    <source>
        <strain evidence="4 5">NRRL 25211</strain>
    </source>
</reference>
<dbReference type="Pfam" id="PF01822">
    <property type="entry name" value="WSC"/>
    <property type="match status" value="1"/>
</dbReference>
<evidence type="ECO:0000259" key="3">
    <source>
        <dbReference type="PROSITE" id="PS51212"/>
    </source>
</evidence>
<dbReference type="SMART" id="SM00321">
    <property type="entry name" value="WSC"/>
    <property type="match status" value="1"/>
</dbReference>
<keyword evidence="5" id="KW-1185">Reference proteome</keyword>
<dbReference type="PROSITE" id="PS51212">
    <property type="entry name" value="WSC"/>
    <property type="match status" value="1"/>
</dbReference>
<comment type="caution">
    <text evidence="4">The sequence shown here is derived from an EMBL/GenBank/DDBJ whole genome shotgun (WGS) entry which is preliminary data.</text>
</comment>
<evidence type="ECO:0000256" key="1">
    <source>
        <dbReference type="SAM" id="MobiDB-lite"/>
    </source>
</evidence>
<feature type="compositionally biased region" description="Basic and acidic residues" evidence="1">
    <location>
        <begin position="625"/>
        <end position="649"/>
    </location>
</feature>
<feature type="compositionally biased region" description="Low complexity" evidence="1">
    <location>
        <begin position="611"/>
        <end position="624"/>
    </location>
</feature>
<keyword evidence="2" id="KW-0732">Signal</keyword>
<name>A0A8H5KG85_9HYPO</name>